<evidence type="ECO:0000313" key="3">
    <source>
        <dbReference type="Proteomes" id="UP000012371"/>
    </source>
</evidence>
<dbReference type="OrthoDB" id="9808081at2"/>
<organism evidence="2 3">
    <name type="scientific">Leptospira terpstrae serovar Hualin str. LT 11-33 = ATCC 700639</name>
    <dbReference type="NCBI Taxonomy" id="1257025"/>
    <lineage>
        <taxon>Bacteria</taxon>
        <taxon>Pseudomonadati</taxon>
        <taxon>Spirochaetota</taxon>
        <taxon>Spirochaetia</taxon>
        <taxon>Leptospirales</taxon>
        <taxon>Leptospiraceae</taxon>
        <taxon>Leptospira</taxon>
    </lineage>
</organism>
<accession>N1VUK2</accession>
<dbReference type="RefSeq" id="WP_002974801.1">
    <property type="nucleotide sequence ID" value="NZ_AOGW02000012.1"/>
</dbReference>
<dbReference type="Pfam" id="PF00149">
    <property type="entry name" value="Metallophos"/>
    <property type="match status" value="1"/>
</dbReference>
<dbReference type="SUPFAM" id="SSF56300">
    <property type="entry name" value="Metallo-dependent phosphatases"/>
    <property type="match status" value="1"/>
</dbReference>
<dbReference type="Gene3D" id="3.60.21.10">
    <property type="match status" value="1"/>
</dbReference>
<reference evidence="2" key="1">
    <citation type="submission" date="2013-03" db="EMBL/GenBank/DDBJ databases">
        <authorList>
            <person name="Harkins D.M."/>
            <person name="Durkin A.S."/>
            <person name="Brinkac L.M."/>
            <person name="Haft D.H."/>
            <person name="Selengut J.D."/>
            <person name="Sanka R."/>
            <person name="DePew J."/>
            <person name="Purushe J."/>
            <person name="Hartskeerl R.A."/>
            <person name="Ahmed A."/>
            <person name="van der Linden H."/>
            <person name="Goris M.G.A."/>
            <person name="Vinetz J.M."/>
            <person name="Sutton G.G."/>
            <person name="Nierman W.C."/>
            <person name="Fouts D.E."/>
        </authorList>
    </citation>
    <scope>NUCLEOTIDE SEQUENCE [LARGE SCALE GENOMIC DNA]</scope>
    <source>
        <strain evidence="2">LT 11-33</strain>
    </source>
</reference>
<evidence type="ECO:0000259" key="1">
    <source>
        <dbReference type="Pfam" id="PF00149"/>
    </source>
</evidence>
<dbReference type="GO" id="GO:0016787">
    <property type="term" value="F:hydrolase activity"/>
    <property type="evidence" value="ECO:0007669"/>
    <property type="project" value="InterPro"/>
</dbReference>
<gene>
    <name evidence="2" type="ORF">LEP1GSC203_0337</name>
</gene>
<comment type="caution">
    <text evidence="2">The sequence shown here is derived from an EMBL/GenBank/DDBJ whole genome shotgun (WGS) entry which is preliminary data.</text>
</comment>
<dbReference type="EMBL" id="AOGW02000012">
    <property type="protein sequence ID" value="EMY60690.1"/>
    <property type="molecule type" value="Genomic_DNA"/>
</dbReference>
<dbReference type="Proteomes" id="UP000012371">
    <property type="component" value="Unassembled WGS sequence"/>
</dbReference>
<protein>
    <submittedName>
        <fullName evidence="2">Ser/Thr phosphatase family protein</fullName>
    </submittedName>
</protein>
<dbReference type="InterPro" id="IPR029052">
    <property type="entry name" value="Metallo-depent_PP-like"/>
</dbReference>
<proteinExistence type="predicted"/>
<name>N1VUK2_9LEPT</name>
<dbReference type="InterPro" id="IPR004843">
    <property type="entry name" value="Calcineurin-like_PHP"/>
</dbReference>
<dbReference type="AlphaFoldDB" id="N1VUK2"/>
<evidence type="ECO:0000313" key="2">
    <source>
        <dbReference type="EMBL" id="EMY60690.1"/>
    </source>
</evidence>
<dbReference type="STRING" id="1257025.LEP1GSC203_0337"/>
<feature type="domain" description="Calcineurin-like phosphoesterase" evidence="1">
    <location>
        <begin position="1"/>
        <end position="154"/>
    </location>
</feature>
<sequence length="228" mass="26463">MRILAVGDIHGRNIWKKINFDDYDKLIFLGDYLDSHRLSNQEILFNLEELVNLQNKRSNVEFLIGNHDLQYTDEDFAFLVSGFRESYQKEASELLTLLKWKFAVEIDEVLYTHAGLLNEFYKSITNIHQNIADTINQLGFSEPGIFLITIHPMRGGESEASSSIWCDFRELVMEKEPIPINQVFGHSAREGGMIDWKKGYWRICIDVLTKFNHAYEILDGKEPNVISL</sequence>
<keyword evidence="3" id="KW-1185">Reference proteome</keyword>